<organism evidence="2 3">
    <name type="scientific">Svornostia abyssi</name>
    <dbReference type="NCBI Taxonomy" id="2898438"/>
    <lineage>
        <taxon>Bacteria</taxon>
        <taxon>Bacillati</taxon>
        <taxon>Actinomycetota</taxon>
        <taxon>Thermoleophilia</taxon>
        <taxon>Solirubrobacterales</taxon>
        <taxon>Baekduiaceae</taxon>
        <taxon>Svornostia</taxon>
    </lineage>
</organism>
<dbReference type="RefSeq" id="WP_353862706.1">
    <property type="nucleotide sequence ID" value="NZ_CP088295.1"/>
</dbReference>
<evidence type="ECO:0000259" key="1">
    <source>
        <dbReference type="Pfam" id="PF01872"/>
    </source>
</evidence>
<dbReference type="InterPro" id="IPR050765">
    <property type="entry name" value="Riboflavin_Biosynth_HTPR"/>
</dbReference>
<dbReference type="PANTHER" id="PTHR38011:SF11">
    <property type="entry name" value="2,5-DIAMINO-6-RIBOSYLAMINO-4(3H)-PYRIMIDINONE 5'-PHOSPHATE REDUCTASE"/>
    <property type="match status" value="1"/>
</dbReference>
<feature type="domain" description="Bacterial bifunctional deaminase-reductase C-terminal" evidence="1">
    <location>
        <begin position="3"/>
        <end position="179"/>
    </location>
</feature>
<dbReference type="PANTHER" id="PTHR38011">
    <property type="entry name" value="DIHYDROFOLATE REDUCTASE FAMILY PROTEIN (AFU_ORTHOLOGUE AFUA_8G06820)"/>
    <property type="match status" value="1"/>
</dbReference>
<dbReference type="InterPro" id="IPR002734">
    <property type="entry name" value="RibDG_C"/>
</dbReference>
<sequence length="186" mass="20215">MRKLLVSEFMTLDGVMEAPGGEPSHPHTGWVADFHSPEFMTYKFDEIVEAETLLVGRVTYESFAEAWPTREGAFADKMNAMPKLVASTTLTDPAWNNTTVLQGDVAEAIRAEKAEDGGPILVAGSCTLVHTLLGESLVDELRLMVFPVTVGSGLKVFPQTPEKATFELVDCQPLPTGVLTLSYRAV</sequence>
<dbReference type="SUPFAM" id="SSF53597">
    <property type="entry name" value="Dihydrofolate reductase-like"/>
    <property type="match status" value="1"/>
</dbReference>
<name>A0ABY5PBY1_9ACTN</name>
<dbReference type="InterPro" id="IPR024072">
    <property type="entry name" value="DHFR-like_dom_sf"/>
</dbReference>
<proteinExistence type="predicted"/>
<protein>
    <submittedName>
        <fullName evidence="2">Dihydrofolate reductase family protein</fullName>
    </submittedName>
</protein>
<reference evidence="3" key="1">
    <citation type="submission" date="2021-11" db="EMBL/GenBank/DDBJ databases">
        <title>Cultivation dependent microbiological survey of springs from the worlds oldest radium mine currently devoted to the extraction of radon-saturated water.</title>
        <authorList>
            <person name="Kapinusova G."/>
            <person name="Smrhova T."/>
            <person name="Strejcek M."/>
            <person name="Suman J."/>
            <person name="Jani K."/>
            <person name="Pajer P."/>
            <person name="Uhlik O."/>
        </authorList>
    </citation>
    <scope>NUCLEOTIDE SEQUENCE [LARGE SCALE GENOMIC DNA]</scope>
    <source>
        <strain evidence="3">J379</strain>
    </source>
</reference>
<dbReference type="Gene3D" id="3.40.430.10">
    <property type="entry name" value="Dihydrofolate Reductase, subunit A"/>
    <property type="match status" value="1"/>
</dbReference>
<dbReference type="Pfam" id="PF01872">
    <property type="entry name" value="RibD_C"/>
    <property type="match status" value="1"/>
</dbReference>
<keyword evidence="3" id="KW-1185">Reference proteome</keyword>
<evidence type="ECO:0000313" key="3">
    <source>
        <dbReference type="Proteomes" id="UP001058860"/>
    </source>
</evidence>
<dbReference type="Proteomes" id="UP001058860">
    <property type="component" value="Chromosome"/>
</dbReference>
<evidence type="ECO:0000313" key="2">
    <source>
        <dbReference type="EMBL" id="UUY02173.1"/>
    </source>
</evidence>
<dbReference type="EMBL" id="CP088295">
    <property type="protein sequence ID" value="UUY02173.1"/>
    <property type="molecule type" value="Genomic_DNA"/>
</dbReference>
<gene>
    <name evidence="2" type="ORF">LRS13_15800</name>
</gene>
<accession>A0ABY5PBY1</accession>